<keyword evidence="3" id="KW-1003">Cell membrane</keyword>
<keyword evidence="4 7" id="KW-0812">Transmembrane</keyword>
<evidence type="ECO:0000256" key="2">
    <source>
        <dbReference type="ARBA" id="ARBA00022448"/>
    </source>
</evidence>
<feature type="transmembrane region" description="Helical" evidence="7">
    <location>
        <begin position="169"/>
        <end position="188"/>
    </location>
</feature>
<evidence type="ECO:0000313" key="10">
    <source>
        <dbReference type="Proteomes" id="UP001151071"/>
    </source>
</evidence>
<feature type="domain" description="Major facilitator superfamily (MFS) profile" evidence="8">
    <location>
        <begin position="10"/>
        <end position="398"/>
    </location>
</feature>
<keyword evidence="5 7" id="KW-1133">Transmembrane helix</keyword>
<dbReference type="GO" id="GO:0022857">
    <property type="term" value="F:transmembrane transporter activity"/>
    <property type="evidence" value="ECO:0007669"/>
    <property type="project" value="InterPro"/>
</dbReference>
<dbReference type="PROSITE" id="PS50850">
    <property type="entry name" value="MFS"/>
    <property type="match status" value="1"/>
</dbReference>
<comment type="caution">
    <text evidence="9">The sequence shown here is derived from an EMBL/GenBank/DDBJ whole genome shotgun (WGS) entry which is preliminary data.</text>
</comment>
<feature type="transmembrane region" description="Helical" evidence="7">
    <location>
        <begin position="287"/>
        <end position="309"/>
    </location>
</feature>
<evidence type="ECO:0000256" key="6">
    <source>
        <dbReference type="ARBA" id="ARBA00023136"/>
    </source>
</evidence>
<gene>
    <name evidence="9" type="ORF">O3V59_08845</name>
</gene>
<feature type="transmembrane region" description="Helical" evidence="7">
    <location>
        <begin position="374"/>
        <end position="392"/>
    </location>
</feature>
<comment type="subcellular location">
    <subcellularLocation>
        <location evidence="1">Cell membrane</location>
        <topology evidence="1">Multi-pass membrane protein</topology>
    </subcellularLocation>
</comment>
<accession>A0A9X3Z351</accession>
<dbReference type="Gene3D" id="1.20.1250.20">
    <property type="entry name" value="MFS general substrate transporter like domains"/>
    <property type="match status" value="1"/>
</dbReference>
<evidence type="ECO:0000256" key="4">
    <source>
        <dbReference type="ARBA" id="ARBA00022692"/>
    </source>
</evidence>
<dbReference type="Proteomes" id="UP001151071">
    <property type="component" value="Unassembled WGS sequence"/>
</dbReference>
<keyword evidence="6 7" id="KW-0472">Membrane</keyword>
<keyword evidence="10" id="KW-1185">Reference proteome</keyword>
<dbReference type="PANTHER" id="PTHR43414">
    <property type="entry name" value="MULTIDRUG RESISTANCE PROTEIN MDTG"/>
    <property type="match status" value="1"/>
</dbReference>
<dbReference type="PANTHER" id="PTHR43414:SF6">
    <property type="entry name" value="MULTIDRUG RESISTANCE PROTEIN MDTG"/>
    <property type="match status" value="1"/>
</dbReference>
<dbReference type="PRINTS" id="PR01035">
    <property type="entry name" value="TCRTETA"/>
</dbReference>
<dbReference type="Pfam" id="PF07690">
    <property type="entry name" value="MFS_1"/>
    <property type="match status" value="1"/>
</dbReference>
<dbReference type="AlphaFoldDB" id="A0A9X3Z351"/>
<dbReference type="SUPFAM" id="SSF103473">
    <property type="entry name" value="MFS general substrate transporter"/>
    <property type="match status" value="1"/>
</dbReference>
<feature type="transmembrane region" description="Helical" evidence="7">
    <location>
        <begin position="221"/>
        <end position="240"/>
    </location>
</feature>
<feature type="transmembrane region" description="Helical" evidence="7">
    <location>
        <begin position="12"/>
        <end position="36"/>
    </location>
</feature>
<keyword evidence="2" id="KW-0813">Transport</keyword>
<evidence type="ECO:0000256" key="3">
    <source>
        <dbReference type="ARBA" id="ARBA00022475"/>
    </source>
</evidence>
<organism evidence="9 10">
    <name type="scientific">Brevibacillus thermoruber</name>
    <dbReference type="NCBI Taxonomy" id="33942"/>
    <lineage>
        <taxon>Bacteria</taxon>
        <taxon>Bacillati</taxon>
        <taxon>Bacillota</taxon>
        <taxon>Bacilli</taxon>
        <taxon>Bacillales</taxon>
        <taxon>Paenibacillaceae</taxon>
        <taxon>Brevibacillus</taxon>
    </lineage>
</organism>
<protein>
    <submittedName>
        <fullName evidence="9">MFS transporter</fullName>
    </submittedName>
</protein>
<dbReference type="InterPro" id="IPR001958">
    <property type="entry name" value="Tet-R_TetA/multi-R_MdtG-like"/>
</dbReference>
<evidence type="ECO:0000256" key="1">
    <source>
        <dbReference type="ARBA" id="ARBA00004651"/>
    </source>
</evidence>
<sequence>MNPSSFADRNFRMLWTGQFFSICSLTVMVPLLPFYLAELGAVTPEANGLWTGLSLAAPAVTLSLSSPIWGKYGDRFGRKWMVVRALIGIAASLGMMGLAQTPMQFFLARLLQGACGGVVDAAAAFTGSQAREGTEGRVMGSLQSATAAGSLLGPLVGGTLTDVFGFRPILWATALLLGFCGLGAAMVLKEPPRETHVPHRENVSLPHAWGDVLRHRRMRNVLVAGMLAQFGAFGLVTVFAPRVQEMVGSAYAASWVGVLQAVTWGATLFGSLWWGRRNDRIQVEKNVCAALAGCGVSVMLQAIPASVGWLIPLRVLQGFCFAALVPSIFLVVAKASHEKQRGVAIGISNSVLVMGQIAGSLWGAAFAAYLPMEWTFVTMGFSFLAGAVWLVASTRHAVSTPSFTTIMMRWRTNDDKQIDL</sequence>
<feature type="transmembrane region" description="Helical" evidence="7">
    <location>
        <begin position="48"/>
        <end position="69"/>
    </location>
</feature>
<dbReference type="EMBL" id="JAPYYP010000008">
    <property type="protein sequence ID" value="MDA5108467.1"/>
    <property type="molecule type" value="Genomic_DNA"/>
</dbReference>
<feature type="transmembrane region" description="Helical" evidence="7">
    <location>
        <begin position="252"/>
        <end position="275"/>
    </location>
</feature>
<feature type="transmembrane region" description="Helical" evidence="7">
    <location>
        <begin position="315"/>
        <end position="333"/>
    </location>
</feature>
<dbReference type="InterPro" id="IPR036259">
    <property type="entry name" value="MFS_trans_sf"/>
</dbReference>
<name>A0A9X3Z351_9BACL</name>
<evidence type="ECO:0000313" key="9">
    <source>
        <dbReference type="EMBL" id="MDA5108467.1"/>
    </source>
</evidence>
<evidence type="ECO:0000259" key="8">
    <source>
        <dbReference type="PROSITE" id="PS50850"/>
    </source>
</evidence>
<feature type="transmembrane region" description="Helical" evidence="7">
    <location>
        <begin position="345"/>
        <end position="368"/>
    </location>
</feature>
<dbReference type="InterPro" id="IPR011701">
    <property type="entry name" value="MFS"/>
</dbReference>
<dbReference type="RefSeq" id="WP_271139956.1">
    <property type="nucleotide sequence ID" value="NZ_JAPYYP010000008.1"/>
</dbReference>
<proteinExistence type="predicted"/>
<dbReference type="InterPro" id="IPR020846">
    <property type="entry name" value="MFS_dom"/>
</dbReference>
<dbReference type="GO" id="GO:0005886">
    <property type="term" value="C:plasma membrane"/>
    <property type="evidence" value="ECO:0007669"/>
    <property type="project" value="UniProtKB-SubCell"/>
</dbReference>
<evidence type="ECO:0000256" key="5">
    <source>
        <dbReference type="ARBA" id="ARBA00022989"/>
    </source>
</evidence>
<reference evidence="9" key="1">
    <citation type="submission" date="2022-12" db="EMBL/GenBank/DDBJ databases">
        <title>Draft genome sequence of the thermophilic strain Brevibacillus thermoruber HT42, isolated from Los Humeros, Puebla, Mexico, with biotechnological potential.</title>
        <authorList>
            <person name="Lara Sanchez J."/>
            <person name="Solis Palacios R."/>
            <person name="Bustos Baena A.S."/>
            <person name="Ruz Baez A.E."/>
            <person name="Espinosa Luna G."/>
            <person name="Oliart Ros R.M."/>
        </authorList>
    </citation>
    <scope>NUCLEOTIDE SEQUENCE</scope>
    <source>
        <strain evidence="9">HT42</strain>
    </source>
</reference>
<feature type="transmembrane region" description="Helical" evidence="7">
    <location>
        <begin position="81"/>
        <end position="99"/>
    </location>
</feature>
<evidence type="ECO:0000256" key="7">
    <source>
        <dbReference type="SAM" id="Phobius"/>
    </source>
</evidence>